<dbReference type="InterPro" id="IPR046348">
    <property type="entry name" value="SIS_dom_sf"/>
</dbReference>
<proteinExistence type="inferred from homology"/>
<keyword evidence="10" id="KW-1185">Reference proteome</keyword>
<evidence type="ECO:0000256" key="1">
    <source>
        <dbReference type="ARBA" id="ARBA00004926"/>
    </source>
</evidence>
<evidence type="ECO:0000313" key="10">
    <source>
        <dbReference type="Proteomes" id="UP001165395"/>
    </source>
</evidence>
<gene>
    <name evidence="7 9" type="primary">pgi</name>
    <name evidence="9" type="ORF">LIN78_13205</name>
</gene>
<keyword evidence="7" id="KW-0963">Cytoplasm</keyword>
<comment type="caution">
    <text evidence="9">The sequence shown here is derived from an EMBL/GenBank/DDBJ whole genome shotgun (WGS) entry which is preliminary data.</text>
</comment>
<dbReference type="InterPro" id="IPR001672">
    <property type="entry name" value="G6P_Isomerase"/>
</dbReference>
<evidence type="ECO:0000256" key="6">
    <source>
        <dbReference type="ARBA" id="ARBA00029321"/>
    </source>
</evidence>
<dbReference type="PROSITE" id="PS00765">
    <property type="entry name" value="P_GLUCOSE_ISOMERASE_1"/>
    <property type="match status" value="1"/>
</dbReference>
<protein>
    <recommendedName>
        <fullName evidence="7">Glucose-6-phosphate isomerase</fullName>
        <shortName evidence="7">GPI</shortName>
        <ecNumber evidence="7">5.3.1.9</ecNumber>
    </recommendedName>
    <alternativeName>
        <fullName evidence="7">Phosphoglucose isomerase</fullName>
        <shortName evidence="7">PGI</shortName>
    </alternativeName>
    <alternativeName>
        <fullName evidence="7">Phosphohexose isomerase</fullName>
        <shortName evidence="7">PHI</shortName>
    </alternativeName>
</protein>
<evidence type="ECO:0000256" key="7">
    <source>
        <dbReference type="HAMAP-Rule" id="MF_00473"/>
    </source>
</evidence>
<dbReference type="Proteomes" id="UP001165395">
    <property type="component" value="Unassembled WGS sequence"/>
</dbReference>
<comment type="function">
    <text evidence="7">Catalyzes the reversible isomerization of glucose-6-phosphate to fructose-6-phosphate.</text>
</comment>
<evidence type="ECO:0000256" key="5">
    <source>
        <dbReference type="ARBA" id="ARBA00023235"/>
    </source>
</evidence>
<evidence type="ECO:0000313" key="9">
    <source>
        <dbReference type="EMBL" id="MCB6184500.1"/>
    </source>
</evidence>
<dbReference type="CDD" id="cd05015">
    <property type="entry name" value="SIS_PGI_1"/>
    <property type="match status" value="1"/>
</dbReference>
<dbReference type="SUPFAM" id="SSF53697">
    <property type="entry name" value="SIS domain"/>
    <property type="match status" value="1"/>
</dbReference>
<dbReference type="PANTHER" id="PTHR11469">
    <property type="entry name" value="GLUCOSE-6-PHOSPHATE ISOMERASE"/>
    <property type="match status" value="1"/>
</dbReference>
<dbReference type="InterPro" id="IPR018189">
    <property type="entry name" value="Phosphoglucose_isomerase_CS"/>
</dbReference>
<evidence type="ECO:0000256" key="4">
    <source>
        <dbReference type="ARBA" id="ARBA00023152"/>
    </source>
</evidence>
<keyword evidence="5 7" id="KW-0413">Isomerase</keyword>
<feature type="active site" evidence="7">
    <location>
        <position position="385"/>
    </location>
</feature>
<dbReference type="InterPro" id="IPR035476">
    <property type="entry name" value="SIS_PGI_1"/>
</dbReference>
<keyword evidence="4 7" id="KW-0324">Glycolysis</keyword>
<dbReference type="HAMAP" id="MF_00473">
    <property type="entry name" value="G6P_isomerase"/>
    <property type="match status" value="1"/>
</dbReference>
<name>A0ABS8D8H7_9NEIS</name>
<accession>A0ABS8D8H7</accession>
<dbReference type="InterPro" id="IPR035482">
    <property type="entry name" value="SIS_PGI_2"/>
</dbReference>
<feature type="active site" evidence="7">
    <location>
        <position position="513"/>
    </location>
</feature>
<dbReference type="GO" id="GO:0004347">
    <property type="term" value="F:glucose-6-phosphate isomerase activity"/>
    <property type="evidence" value="ECO:0007669"/>
    <property type="project" value="UniProtKB-EC"/>
</dbReference>
<comment type="catalytic activity">
    <reaction evidence="6 7 8">
        <text>alpha-D-glucose 6-phosphate = beta-D-fructose 6-phosphate</text>
        <dbReference type="Rhea" id="RHEA:11816"/>
        <dbReference type="ChEBI" id="CHEBI:57634"/>
        <dbReference type="ChEBI" id="CHEBI:58225"/>
        <dbReference type="EC" id="5.3.1.9"/>
    </reaction>
</comment>
<keyword evidence="3 7" id="KW-0312">Gluconeogenesis</keyword>
<reference evidence="9" key="1">
    <citation type="submission" date="2021-10" db="EMBL/GenBank/DDBJ databases">
        <title>The complete genome sequence of Leeia sp. TBRC 13508.</title>
        <authorList>
            <person name="Charoenyingcharoen P."/>
            <person name="Yukphan P."/>
        </authorList>
    </citation>
    <scope>NUCLEOTIDE SEQUENCE</scope>
    <source>
        <strain evidence="9">TBRC 13508</strain>
    </source>
</reference>
<comment type="subcellular location">
    <subcellularLocation>
        <location evidence="7">Cytoplasm</location>
    </subcellularLocation>
</comment>
<dbReference type="Pfam" id="PF00342">
    <property type="entry name" value="PGI"/>
    <property type="match status" value="1"/>
</dbReference>
<dbReference type="NCBIfam" id="NF001211">
    <property type="entry name" value="PRK00179.1"/>
    <property type="match status" value="1"/>
</dbReference>
<dbReference type="Gene3D" id="3.40.50.10490">
    <property type="entry name" value="Glucose-6-phosphate isomerase like protein, domain 1"/>
    <property type="match status" value="2"/>
</dbReference>
<dbReference type="PROSITE" id="PS51463">
    <property type="entry name" value="P_GLUCOSE_ISOMERASE_3"/>
    <property type="match status" value="1"/>
</dbReference>
<comment type="pathway">
    <text evidence="1 7 8">Carbohydrate degradation; glycolysis; D-glyceraldehyde 3-phosphate and glycerone phosphate from D-glucose: step 2/4.</text>
</comment>
<comment type="pathway">
    <text evidence="7">Carbohydrate biosynthesis; gluconeogenesis.</text>
</comment>
<dbReference type="RefSeq" id="WP_227181310.1">
    <property type="nucleotide sequence ID" value="NZ_JAJBZT010000007.1"/>
</dbReference>
<dbReference type="Gene3D" id="1.10.1390.10">
    <property type="match status" value="1"/>
</dbReference>
<evidence type="ECO:0000256" key="3">
    <source>
        <dbReference type="ARBA" id="ARBA00022432"/>
    </source>
</evidence>
<dbReference type="CDD" id="cd05016">
    <property type="entry name" value="SIS_PGI_2"/>
    <property type="match status" value="1"/>
</dbReference>
<feature type="active site" description="Proton donor" evidence="7">
    <location>
        <position position="354"/>
    </location>
</feature>
<dbReference type="PRINTS" id="PR00662">
    <property type="entry name" value="G6PISOMERASE"/>
</dbReference>
<evidence type="ECO:0000256" key="8">
    <source>
        <dbReference type="RuleBase" id="RU000612"/>
    </source>
</evidence>
<organism evidence="9 10">
    <name type="scientific">Leeia speluncae</name>
    <dbReference type="NCBI Taxonomy" id="2884804"/>
    <lineage>
        <taxon>Bacteria</taxon>
        <taxon>Pseudomonadati</taxon>
        <taxon>Pseudomonadota</taxon>
        <taxon>Betaproteobacteria</taxon>
        <taxon>Neisseriales</taxon>
        <taxon>Leeiaceae</taxon>
        <taxon>Leeia</taxon>
    </lineage>
</organism>
<comment type="similarity">
    <text evidence="2 7 8">Belongs to the GPI family.</text>
</comment>
<dbReference type="PROSITE" id="PS00174">
    <property type="entry name" value="P_GLUCOSE_ISOMERASE_2"/>
    <property type="match status" value="1"/>
</dbReference>
<dbReference type="InterPro" id="IPR023096">
    <property type="entry name" value="G6P_Isomerase_C"/>
</dbReference>
<dbReference type="EC" id="5.3.1.9" evidence="7"/>
<dbReference type="PANTHER" id="PTHR11469:SF1">
    <property type="entry name" value="GLUCOSE-6-PHOSPHATE ISOMERASE"/>
    <property type="match status" value="1"/>
</dbReference>
<evidence type="ECO:0000256" key="2">
    <source>
        <dbReference type="ARBA" id="ARBA00006604"/>
    </source>
</evidence>
<dbReference type="EMBL" id="JAJBZT010000007">
    <property type="protein sequence ID" value="MCB6184500.1"/>
    <property type="molecule type" value="Genomic_DNA"/>
</dbReference>
<sequence>MQPTIFHSSAWQALEKHQRSTAQWQMRDLFSTDPERFNRFSIEAACILLDFSKNRINRETIALLSDLALAAGLPLEMEKMRQGVPINVSENRAVLHVALREQGDYPYQVNGEPILPGIRKVLRQMRRFVDHVLTGAWTGFTDKKITDVVNIGIGGSDLGPRMAVEALQPYANTGVKCHFLSNIDPEHIHQVLAGLNPETTLFIVVSKSFSTLETQLNAVAARKWLVDALGDESAVAKHFVGVTTNKAAATAFGIQVDNLFEMWDWVGGRYSVWSAVGLILAFAIGMDEFEAFLAGGASMDQHFFSAPIDQNMPIIMALIGIWYNTFYKAHTHAVMPYVQGLQRLPAHLQQLDMESNGKRAGKQGEPILFDTGPVIWGDVGVNVQHAFFQLLHQGTRLVPCDFIATVNPHFEVNAHQANLLANCLAQSEALMKGKTTSEAQREMLKAGLSEQQIEALLPHKVFPGNQPSNTLLLRKLDPKTLGALLALYEHKVFVQGVIWGINSFDQWGVEYGKQLALDILPLLSSEKEKTNAHDPSTMGLIQYFHQHRHSME</sequence>